<dbReference type="Proteomes" id="UP000243376">
    <property type="component" value="Unassembled WGS sequence"/>
</dbReference>
<organism evidence="1 2">
    <name type="scientific">Chloroflexus aggregans</name>
    <dbReference type="NCBI Taxonomy" id="152260"/>
    <lineage>
        <taxon>Bacteria</taxon>
        <taxon>Bacillati</taxon>
        <taxon>Chloroflexota</taxon>
        <taxon>Chloroflexia</taxon>
        <taxon>Chloroflexales</taxon>
        <taxon>Chloroflexineae</taxon>
        <taxon>Chloroflexaceae</taxon>
        <taxon>Chloroflexus</taxon>
    </lineage>
</organism>
<evidence type="ECO:0000313" key="1">
    <source>
        <dbReference type="EMBL" id="PMP84579.1"/>
    </source>
</evidence>
<dbReference type="AlphaFoldDB" id="A0A2J6XAE6"/>
<accession>A0A2J6XAE6</accession>
<sequence length="234" mass="26708">MWLIAEFEAVTLFSLRPSFTTSAGGTTLLAPTPFSVKMALFDVLCRTASLSMAKHYWPTICQLEIGLRPAAQAVVSHVFQRVLRPSRKNTQPNDPTFEGYFQRTIGYREYVHFAGSFGLAFGWEGQQHYNWLRDAVLNVTYLGKRGGFVQALSVPEYKEFLPPEFVLLTQSATNFPFDGTLQMLDDCAAQLSFDKINVYDRAAKLNEKDRPLRHVVLPYRLKRSSKSFSWYERG</sequence>
<gene>
    <name evidence="1" type="ORF">C0184_03450</name>
</gene>
<dbReference type="EMBL" id="PNIQ01000228">
    <property type="protein sequence ID" value="PMP84579.1"/>
    <property type="molecule type" value="Genomic_DNA"/>
</dbReference>
<name>A0A2J6XAE6_9CHLR</name>
<protein>
    <recommendedName>
        <fullName evidence="3">CRISPR-associated protein Cas5</fullName>
    </recommendedName>
</protein>
<comment type="caution">
    <text evidence="1">The sequence shown here is derived from an EMBL/GenBank/DDBJ whole genome shotgun (WGS) entry which is preliminary data.</text>
</comment>
<evidence type="ECO:0008006" key="3">
    <source>
        <dbReference type="Google" id="ProtNLM"/>
    </source>
</evidence>
<proteinExistence type="predicted"/>
<evidence type="ECO:0000313" key="2">
    <source>
        <dbReference type="Proteomes" id="UP000243376"/>
    </source>
</evidence>
<reference evidence="1 2" key="1">
    <citation type="submission" date="2018-01" db="EMBL/GenBank/DDBJ databases">
        <title>Metagenomic assembled genomes from two thermal pools in the Uzon Caldera, Kamchatka, Russia.</title>
        <authorList>
            <person name="Wilkins L."/>
            <person name="Ettinger C."/>
        </authorList>
    </citation>
    <scope>NUCLEOTIDE SEQUENCE [LARGE SCALE GENOMIC DNA]</scope>
    <source>
        <strain evidence="1">ZAV-02</strain>
    </source>
</reference>